<organism evidence="2 3">
    <name type="scientific">Colletotrichum scovillei</name>
    <dbReference type="NCBI Taxonomy" id="1209932"/>
    <lineage>
        <taxon>Eukaryota</taxon>
        <taxon>Fungi</taxon>
        <taxon>Dikarya</taxon>
        <taxon>Ascomycota</taxon>
        <taxon>Pezizomycotina</taxon>
        <taxon>Sordariomycetes</taxon>
        <taxon>Hypocreomycetidae</taxon>
        <taxon>Glomerellales</taxon>
        <taxon>Glomerellaceae</taxon>
        <taxon>Colletotrichum</taxon>
        <taxon>Colletotrichum acutatum species complex</taxon>
    </lineage>
</organism>
<keyword evidence="3" id="KW-1185">Reference proteome</keyword>
<dbReference type="Proteomes" id="UP000699042">
    <property type="component" value="Unassembled WGS sequence"/>
</dbReference>
<accession>A0A9P7QWJ0</accession>
<evidence type="ECO:0000313" key="3">
    <source>
        <dbReference type="Proteomes" id="UP000699042"/>
    </source>
</evidence>
<reference evidence="2" key="1">
    <citation type="submission" date="2021-05" db="EMBL/GenBank/DDBJ databases">
        <title>Comparative genomics of three Colletotrichum scovillei strains and genetic complementation revealed genes involved fungal growth and virulence on chili pepper.</title>
        <authorList>
            <person name="Hsieh D.-K."/>
            <person name="Chuang S.-C."/>
            <person name="Chen C.-Y."/>
            <person name="Chao Y.-T."/>
            <person name="Lu M.-Y.J."/>
            <person name="Lee M.-H."/>
            <person name="Shih M.-C."/>
        </authorList>
    </citation>
    <scope>NUCLEOTIDE SEQUENCE</scope>
    <source>
        <strain evidence="2">Coll-153</strain>
    </source>
</reference>
<dbReference type="AlphaFoldDB" id="A0A9P7QWJ0"/>
<feature type="compositionally biased region" description="Polar residues" evidence="1">
    <location>
        <begin position="306"/>
        <end position="323"/>
    </location>
</feature>
<evidence type="ECO:0000313" key="2">
    <source>
        <dbReference type="EMBL" id="KAG7044492.1"/>
    </source>
</evidence>
<feature type="compositionally biased region" description="Basic and acidic residues" evidence="1">
    <location>
        <begin position="325"/>
        <end position="338"/>
    </location>
</feature>
<dbReference type="EMBL" id="JAESDN010000010">
    <property type="protein sequence ID" value="KAG7044492.1"/>
    <property type="molecule type" value="Genomic_DNA"/>
</dbReference>
<sequence>MDDLVTAKNNLATINRKTRFGPTDQYRFNDETNPFTLKSSHIGVGKIGKPSGHRLRSATITITLHESILDTRLHRKHFGRRLHITPSNNSQVQMTNYFAPHSLAGEKHVTTYEEETSLMPTVDAGGIAGLGGLGWKRKESGTKTDYWWFKGYTRSSPEGTYLEWQLEGTQSNGPRHPPKFHTAFAFNHTGKAASMHVKVEGRLKKRYQDIGRSLYNFRSKPIIMDIDLSLVSNYKRDIEVFAMGLREEMEQENEQEAPREMTERFPPNSKDETPSARLQDDLSGSTVLSEDSFHNEREEGAALRILNSSPFRRRPATNTTNPWANHDHGQQHKSQHAKDELAIEALRDSDGKTKATIEVPPTPFIVLVFFYMMKLLGLDSRR</sequence>
<gene>
    <name evidence="2" type="ORF">JMJ77_003954</name>
</gene>
<name>A0A9P7QWJ0_9PEZI</name>
<feature type="compositionally biased region" description="Basic and acidic residues" evidence="1">
    <location>
        <begin position="291"/>
        <end position="301"/>
    </location>
</feature>
<feature type="region of interest" description="Disordered" evidence="1">
    <location>
        <begin position="249"/>
        <end position="338"/>
    </location>
</feature>
<evidence type="ECO:0000256" key="1">
    <source>
        <dbReference type="SAM" id="MobiDB-lite"/>
    </source>
</evidence>
<comment type="caution">
    <text evidence="2">The sequence shown here is derived from an EMBL/GenBank/DDBJ whole genome shotgun (WGS) entry which is preliminary data.</text>
</comment>
<feature type="compositionally biased region" description="Basic and acidic residues" evidence="1">
    <location>
        <begin position="256"/>
        <end position="280"/>
    </location>
</feature>
<protein>
    <submittedName>
        <fullName evidence="2">Uncharacterized protein</fullName>
    </submittedName>
</protein>
<proteinExistence type="predicted"/>